<evidence type="ECO:0000259" key="12">
    <source>
        <dbReference type="Pfam" id="PF06974"/>
    </source>
</evidence>
<dbReference type="SUPFAM" id="SSF52777">
    <property type="entry name" value="CoA-dependent acyltransferases"/>
    <property type="match status" value="1"/>
</dbReference>
<evidence type="ECO:0000256" key="10">
    <source>
        <dbReference type="ARBA" id="ARBA00048109"/>
    </source>
</evidence>
<keyword evidence="9" id="KW-0012">Acyltransferase</keyword>
<comment type="similarity">
    <text evidence="3">Belongs to the long-chain O-acyltransferase family.</text>
</comment>
<keyword evidence="6" id="KW-0808">Transferase</keyword>
<dbReference type="NCBIfam" id="TIGR02946">
    <property type="entry name" value="acyl_WS_DGAT"/>
    <property type="match status" value="1"/>
</dbReference>
<keyword evidence="8" id="KW-0443">Lipid metabolism</keyword>
<dbReference type="Pfam" id="PF06974">
    <property type="entry name" value="WS_DGAT_C"/>
    <property type="match status" value="1"/>
</dbReference>
<dbReference type="PANTHER" id="PTHR31650">
    <property type="entry name" value="O-ACYLTRANSFERASE (WSD1-LIKE) FAMILY PROTEIN"/>
    <property type="match status" value="1"/>
</dbReference>
<dbReference type="GO" id="GO:0019432">
    <property type="term" value="P:triglyceride biosynthetic process"/>
    <property type="evidence" value="ECO:0007669"/>
    <property type="project" value="TreeGrafter"/>
</dbReference>
<evidence type="ECO:0000256" key="7">
    <source>
        <dbReference type="ARBA" id="ARBA00022798"/>
    </source>
</evidence>
<evidence type="ECO:0000256" key="6">
    <source>
        <dbReference type="ARBA" id="ARBA00022679"/>
    </source>
</evidence>
<comment type="caution">
    <text evidence="13">The sequence shown here is derived from an EMBL/GenBank/DDBJ whole genome shotgun (WGS) entry which is preliminary data.</text>
</comment>
<reference evidence="13 14" key="1">
    <citation type="submission" date="2020-09" db="EMBL/GenBank/DDBJ databases">
        <title>Pseudoxanthomonas sp. CAU 1598 isolated from sand of Yaerae Beach.</title>
        <authorList>
            <person name="Kim W."/>
        </authorList>
    </citation>
    <scope>NUCLEOTIDE SEQUENCE [LARGE SCALE GENOMIC DNA]</scope>
    <source>
        <strain evidence="13 14">CAU 1598</strain>
    </source>
</reference>
<evidence type="ECO:0000256" key="8">
    <source>
        <dbReference type="ARBA" id="ARBA00023098"/>
    </source>
</evidence>
<dbReference type="InterPro" id="IPR045034">
    <property type="entry name" value="O-acyltransferase_WSD1-like"/>
</dbReference>
<evidence type="ECO:0000313" key="13">
    <source>
        <dbReference type="EMBL" id="MBD8526324.1"/>
    </source>
</evidence>
<dbReference type="GO" id="GO:0051701">
    <property type="term" value="P:biological process involved in interaction with host"/>
    <property type="evidence" value="ECO:0007669"/>
    <property type="project" value="TreeGrafter"/>
</dbReference>
<evidence type="ECO:0000256" key="2">
    <source>
        <dbReference type="ARBA" id="ARBA00005189"/>
    </source>
</evidence>
<name>A0AAW3ZLD1_9GAMM</name>
<protein>
    <recommendedName>
        <fullName evidence="4">diacylglycerol O-acyltransferase</fullName>
        <ecNumber evidence="4">2.3.1.20</ecNumber>
    </recommendedName>
</protein>
<keyword evidence="5" id="KW-0444">Lipid biosynthesis</keyword>
<proteinExistence type="inferred from homology"/>
<dbReference type="InterPro" id="IPR004255">
    <property type="entry name" value="O-acyltransferase_WSD1_N"/>
</dbReference>
<feature type="domain" description="O-acyltransferase WSD1-like N-terminal" evidence="11">
    <location>
        <begin position="30"/>
        <end position="293"/>
    </location>
</feature>
<dbReference type="GO" id="GO:0006071">
    <property type="term" value="P:glycerol metabolic process"/>
    <property type="evidence" value="ECO:0007669"/>
    <property type="project" value="UniProtKB-KW"/>
</dbReference>
<dbReference type="InterPro" id="IPR014292">
    <property type="entry name" value="Acyl_transf_WS/DGAT"/>
</dbReference>
<evidence type="ECO:0000256" key="1">
    <source>
        <dbReference type="ARBA" id="ARBA00004771"/>
    </source>
</evidence>
<dbReference type="GO" id="GO:0005886">
    <property type="term" value="C:plasma membrane"/>
    <property type="evidence" value="ECO:0007669"/>
    <property type="project" value="TreeGrafter"/>
</dbReference>
<evidence type="ECO:0000256" key="4">
    <source>
        <dbReference type="ARBA" id="ARBA00013244"/>
    </source>
</evidence>
<dbReference type="EC" id="2.3.1.20" evidence="4"/>
<comment type="pathway">
    <text evidence="1">Glycerolipid metabolism; triacylglycerol biosynthesis.</text>
</comment>
<evidence type="ECO:0000256" key="3">
    <source>
        <dbReference type="ARBA" id="ARBA00009587"/>
    </source>
</evidence>
<feature type="domain" description="O-acyltransferase WSD1 C-terminal" evidence="12">
    <location>
        <begin position="332"/>
        <end position="482"/>
    </location>
</feature>
<comment type="pathway">
    <text evidence="2">Lipid metabolism.</text>
</comment>
<dbReference type="Proteomes" id="UP000613768">
    <property type="component" value="Unassembled WGS sequence"/>
</dbReference>
<dbReference type="PANTHER" id="PTHR31650:SF1">
    <property type="entry name" value="WAX ESTER SYNTHASE_DIACYLGLYCEROL ACYLTRANSFERASE 4-RELATED"/>
    <property type="match status" value="1"/>
</dbReference>
<gene>
    <name evidence="13" type="ORF">IFO71_11310</name>
</gene>
<dbReference type="Pfam" id="PF03007">
    <property type="entry name" value="WS_DGAT_cat"/>
    <property type="match status" value="1"/>
</dbReference>
<sequence length="488" mass="53387">MQHVANQTIGYAQPDRLPEWDGLATRIKPLSGLDALFLYLESGGTPMHVASVIRVIPPKRVRQFAEVLRQHLMARLEPLPVVRRVLEEPPMALGHPVWRQCEAVDLGKHIRIRKLPRAGSEKQLASLIGRLHAQPMSRERPLWEIIIIDGLADGSVALYMKSHHALVDGQAGMQLTQAILDIEPKPAQIPSGQTSTGKAQPSKPNDLAKAALRAAADQFGHILRGVPDGWRQLQGGLGEGSVWKRLRDSVWLAPRTPFNVTIGDKRRWAFTSLSLSQVKRVAKNFEASLNDVVMALVADALRGYLIRRRLLPDDALIAAMPVSLRSEGQEGGNEVSMVQCPLATDLDSPVERLRAIVAATREIKGRVNAFRGLIPTDFPGVAAPIWVSGLSQLWKRGKLSERLPALANLVVSNVPGPRVPLYIAGGVISHFHPVSIVTHGLGLNITLLSYQDSLEFGIVSAPESMPKPELICDGLHAALARLMQECET</sequence>
<accession>A0AAW3ZLD1</accession>
<dbReference type="AlphaFoldDB" id="A0AAW3ZLD1"/>
<comment type="catalytic activity">
    <reaction evidence="10">
        <text>an acyl-CoA + a 1,2-diacyl-sn-glycerol = a triacyl-sn-glycerol + CoA</text>
        <dbReference type="Rhea" id="RHEA:10868"/>
        <dbReference type="ChEBI" id="CHEBI:17815"/>
        <dbReference type="ChEBI" id="CHEBI:57287"/>
        <dbReference type="ChEBI" id="CHEBI:58342"/>
        <dbReference type="ChEBI" id="CHEBI:64615"/>
        <dbReference type="EC" id="2.3.1.20"/>
    </reaction>
</comment>
<keyword evidence="7" id="KW-0319">Glycerol metabolism</keyword>
<organism evidence="13 14">
    <name type="scientific">Pseudomarimonas arenosa</name>
    <dbReference type="NCBI Taxonomy" id="2774145"/>
    <lineage>
        <taxon>Bacteria</taxon>
        <taxon>Pseudomonadati</taxon>
        <taxon>Pseudomonadota</taxon>
        <taxon>Gammaproteobacteria</taxon>
        <taxon>Lysobacterales</taxon>
        <taxon>Lysobacteraceae</taxon>
        <taxon>Pseudomarimonas</taxon>
    </lineage>
</organism>
<dbReference type="InterPro" id="IPR009721">
    <property type="entry name" value="O-acyltransferase_WSD1_C"/>
</dbReference>
<dbReference type="GO" id="GO:0071731">
    <property type="term" value="P:response to nitric oxide"/>
    <property type="evidence" value="ECO:0007669"/>
    <property type="project" value="TreeGrafter"/>
</dbReference>
<evidence type="ECO:0000256" key="5">
    <source>
        <dbReference type="ARBA" id="ARBA00022516"/>
    </source>
</evidence>
<dbReference type="GO" id="GO:0004144">
    <property type="term" value="F:diacylglycerol O-acyltransferase activity"/>
    <property type="evidence" value="ECO:0007669"/>
    <property type="project" value="UniProtKB-EC"/>
</dbReference>
<evidence type="ECO:0000256" key="9">
    <source>
        <dbReference type="ARBA" id="ARBA00023315"/>
    </source>
</evidence>
<dbReference type="RefSeq" id="WP_192029744.1">
    <property type="nucleotide sequence ID" value="NZ_JACYTR010000020.1"/>
</dbReference>
<evidence type="ECO:0000259" key="11">
    <source>
        <dbReference type="Pfam" id="PF03007"/>
    </source>
</evidence>
<dbReference type="EMBL" id="JACYTR010000020">
    <property type="protein sequence ID" value="MBD8526324.1"/>
    <property type="molecule type" value="Genomic_DNA"/>
</dbReference>
<keyword evidence="14" id="KW-1185">Reference proteome</keyword>
<evidence type="ECO:0000313" key="14">
    <source>
        <dbReference type="Proteomes" id="UP000613768"/>
    </source>
</evidence>
<dbReference type="GO" id="GO:0001666">
    <property type="term" value="P:response to hypoxia"/>
    <property type="evidence" value="ECO:0007669"/>
    <property type="project" value="TreeGrafter"/>
</dbReference>